<evidence type="ECO:0000313" key="3">
    <source>
        <dbReference type="Proteomes" id="UP000176532"/>
    </source>
</evidence>
<dbReference type="NCBIfam" id="TIGR00278">
    <property type="entry name" value="membrane protein insertion efficiency factor YidD"/>
    <property type="match status" value="1"/>
</dbReference>
<reference evidence="2 3" key="1">
    <citation type="journal article" date="2016" name="Nat. Commun.">
        <title>Thousands of microbial genomes shed light on interconnected biogeochemical processes in an aquifer system.</title>
        <authorList>
            <person name="Anantharaman K."/>
            <person name="Brown C.T."/>
            <person name="Hug L.A."/>
            <person name="Sharon I."/>
            <person name="Castelle C.J."/>
            <person name="Probst A.J."/>
            <person name="Thomas B.C."/>
            <person name="Singh A."/>
            <person name="Wilkins M.J."/>
            <person name="Karaoz U."/>
            <person name="Brodie E.L."/>
            <person name="Williams K.H."/>
            <person name="Hubbard S.S."/>
            <person name="Banfield J.F."/>
        </authorList>
    </citation>
    <scope>NUCLEOTIDE SEQUENCE [LARGE SCALE GENOMIC DNA]</scope>
</reference>
<comment type="caution">
    <text evidence="2">The sequence shown here is derived from an EMBL/GenBank/DDBJ whole genome shotgun (WGS) entry which is preliminary data.</text>
</comment>
<dbReference type="HAMAP" id="MF_00386">
    <property type="entry name" value="UPF0161_YidD"/>
    <property type="match status" value="1"/>
</dbReference>
<comment type="similarity">
    <text evidence="1">Belongs to the UPF0161 family.</text>
</comment>
<dbReference type="AlphaFoldDB" id="A0A1F6M906"/>
<dbReference type="Proteomes" id="UP000176532">
    <property type="component" value="Unassembled WGS sequence"/>
</dbReference>
<sequence length="83" mass="9666">MNFLFRVPQRASMQLIRLYQKTISPDHGFFRGVFPFGYCKFQPSCSEYGYQALARHGFVVGWLKALWRIMRCNPFTRGGADPV</sequence>
<evidence type="ECO:0000256" key="1">
    <source>
        <dbReference type="HAMAP-Rule" id="MF_00386"/>
    </source>
</evidence>
<organism evidence="2 3">
    <name type="scientific">Candidatus Magasanikbacteria bacterium RIFCSPHIGHO2_02_FULL_50_9b</name>
    <dbReference type="NCBI Taxonomy" id="1798682"/>
    <lineage>
        <taxon>Bacteria</taxon>
        <taxon>Candidatus Magasanikiibacteriota</taxon>
    </lineage>
</organism>
<evidence type="ECO:0000313" key="2">
    <source>
        <dbReference type="EMBL" id="OGH68105.1"/>
    </source>
</evidence>
<comment type="function">
    <text evidence="1">Could be involved in insertion of integral membrane proteins into the membrane.</text>
</comment>
<dbReference type="SMART" id="SM01234">
    <property type="entry name" value="Haemolytic"/>
    <property type="match status" value="1"/>
</dbReference>
<name>A0A1F6M906_9BACT</name>
<dbReference type="GO" id="GO:0005886">
    <property type="term" value="C:plasma membrane"/>
    <property type="evidence" value="ECO:0007669"/>
    <property type="project" value="UniProtKB-SubCell"/>
</dbReference>
<dbReference type="PANTHER" id="PTHR33383:SF1">
    <property type="entry name" value="MEMBRANE PROTEIN INSERTION EFFICIENCY FACTOR-RELATED"/>
    <property type="match status" value="1"/>
</dbReference>
<dbReference type="EMBL" id="MFQD01000012">
    <property type="protein sequence ID" value="OGH68105.1"/>
    <property type="molecule type" value="Genomic_DNA"/>
</dbReference>
<gene>
    <name evidence="2" type="ORF">A3C15_03060</name>
</gene>
<protein>
    <recommendedName>
        <fullName evidence="1">Putative membrane protein insertion efficiency factor</fullName>
    </recommendedName>
</protein>
<keyword evidence="1" id="KW-1003">Cell membrane</keyword>
<dbReference type="PANTHER" id="PTHR33383">
    <property type="entry name" value="MEMBRANE PROTEIN INSERTION EFFICIENCY FACTOR-RELATED"/>
    <property type="match status" value="1"/>
</dbReference>
<accession>A0A1F6M906</accession>
<keyword evidence="1" id="KW-0472">Membrane</keyword>
<dbReference type="STRING" id="1798682.A3C15_03060"/>
<dbReference type="InterPro" id="IPR002696">
    <property type="entry name" value="Membr_insert_effic_factor_YidD"/>
</dbReference>
<comment type="subcellular location">
    <subcellularLocation>
        <location evidence="1">Cell membrane</location>
        <topology evidence="1">Peripheral membrane protein</topology>
        <orientation evidence="1">Cytoplasmic side</orientation>
    </subcellularLocation>
</comment>
<dbReference type="Pfam" id="PF01809">
    <property type="entry name" value="YidD"/>
    <property type="match status" value="1"/>
</dbReference>
<proteinExistence type="inferred from homology"/>